<accession>A0ABQ0GE49</accession>
<dbReference type="Proteomes" id="UP001628179">
    <property type="component" value="Unassembled WGS sequence"/>
</dbReference>
<protein>
    <submittedName>
        <fullName evidence="3">HD domain-containing protein</fullName>
    </submittedName>
</protein>
<dbReference type="InterPro" id="IPR006674">
    <property type="entry name" value="HD_domain"/>
</dbReference>
<organism evidence="3 4">
    <name type="scientific">Madurella fahalii</name>
    <dbReference type="NCBI Taxonomy" id="1157608"/>
    <lineage>
        <taxon>Eukaryota</taxon>
        <taxon>Fungi</taxon>
        <taxon>Dikarya</taxon>
        <taxon>Ascomycota</taxon>
        <taxon>Pezizomycotina</taxon>
        <taxon>Sordariomycetes</taxon>
        <taxon>Sordariomycetidae</taxon>
        <taxon>Sordariales</taxon>
        <taxon>Sordariales incertae sedis</taxon>
        <taxon>Madurella</taxon>
    </lineage>
</organism>
<feature type="chain" id="PRO_5046535708" evidence="1">
    <location>
        <begin position="23"/>
        <end position="257"/>
    </location>
</feature>
<keyword evidence="4" id="KW-1185">Reference proteome</keyword>
<feature type="signal peptide" evidence="1">
    <location>
        <begin position="1"/>
        <end position="22"/>
    </location>
</feature>
<evidence type="ECO:0000313" key="4">
    <source>
        <dbReference type="Proteomes" id="UP001628179"/>
    </source>
</evidence>
<gene>
    <name evidence="3" type="ORF">MFIFM68171_06258</name>
</gene>
<keyword evidence="1" id="KW-0732">Signal</keyword>
<dbReference type="GeneID" id="98177001"/>
<dbReference type="EMBL" id="BAAFSV010000003">
    <property type="protein sequence ID" value="GAB1316048.1"/>
    <property type="molecule type" value="Genomic_DNA"/>
</dbReference>
<dbReference type="RefSeq" id="XP_070917779.1">
    <property type="nucleotide sequence ID" value="XM_071061678.1"/>
</dbReference>
<dbReference type="SUPFAM" id="SSF109604">
    <property type="entry name" value="HD-domain/PDEase-like"/>
    <property type="match status" value="1"/>
</dbReference>
<evidence type="ECO:0000259" key="2">
    <source>
        <dbReference type="Pfam" id="PF01966"/>
    </source>
</evidence>
<feature type="domain" description="HD" evidence="2">
    <location>
        <begin position="69"/>
        <end position="166"/>
    </location>
</feature>
<dbReference type="Gene3D" id="1.10.3210.10">
    <property type="entry name" value="Hypothetical protein af1432"/>
    <property type="match status" value="1"/>
</dbReference>
<evidence type="ECO:0000256" key="1">
    <source>
        <dbReference type="SAM" id="SignalP"/>
    </source>
</evidence>
<proteinExistence type="predicted"/>
<dbReference type="PANTHER" id="PTHR35569">
    <property type="entry name" value="CYANAMIDE HYDRATASE DDI2-RELATED"/>
    <property type="match status" value="1"/>
</dbReference>
<name>A0ABQ0GE49_9PEZI</name>
<reference evidence="3 4" key="1">
    <citation type="submission" date="2024-09" db="EMBL/GenBank/DDBJ databases">
        <title>Itraconazole resistance in Madurella fahalii resulting from another homologue of gene encoding cytochrome P450 14-alpha sterol demethylase (CYP51).</title>
        <authorList>
            <person name="Yoshioka I."/>
            <person name="Fahal A.H."/>
            <person name="Kaneko S."/>
            <person name="Yaguchi T."/>
        </authorList>
    </citation>
    <scope>NUCLEOTIDE SEQUENCE [LARGE SCALE GENOMIC DNA]</scope>
    <source>
        <strain evidence="3 4">IFM 68171</strain>
    </source>
</reference>
<evidence type="ECO:0000313" key="3">
    <source>
        <dbReference type="EMBL" id="GAB1316048.1"/>
    </source>
</evidence>
<dbReference type="Pfam" id="PF01966">
    <property type="entry name" value="HD"/>
    <property type="match status" value="1"/>
</dbReference>
<dbReference type="PANTHER" id="PTHR35569:SF1">
    <property type="entry name" value="CYANAMIDE HYDRATASE DDI2-RELATED"/>
    <property type="match status" value="1"/>
</dbReference>
<sequence length="257" mass="28547">MVCIRFAYLGLAASSLVSLALAKPLPWTRPDGNDRGSRRTIAGVSVIYTPVVRDAQRFAREHSDEALYKHLMRSWLFGALALRHNDTLQGLVDEEVHAVAALLHDLGFERTPGSAIVSADRRFEVDGAIASRAFLRAHPDGRRWEERRVQLVWDAIALHAESKIAYFKEPEVEAVARAIALDFSGPGLGITEPEYAAVLAEFPQDDLIENVRSTMTWLCSTKPSTTYDTWMQGYGERLVEGYSAEGHRVVDAILGPE</sequence>
<comment type="caution">
    <text evidence="3">The sequence shown here is derived from an EMBL/GenBank/DDBJ whole genome shotgun (WGS) entry which is preliminary data.</text>
</comment>